<evidence type="ECO:0008006" key="6">
    <source>
        <dbReference type="Google" id="ProtNLM"/>
    </source>
</evidence>
<protein>
    <recommendedName>
        <fullName evidence="6">FCD domain-containing protein</fullName>
    </recommendedName>
</protein>
<evidence type="ECO:0000256" key="3">
    <source>
        <dbReference type="ARBA" id="ARBA00023163"/>
    </source>
</evidence>
<evidence type="ECO:0000313" key="5">
    <source>
        <dbReference type="Proteomes" id="UP000183635"/>
    </source>
</evidence>
<sequence>MLNFSIRLSYLMFRSASRNRDDFEGYYMQVYREHVEMIDLIRQGDGRRLQEISQQHIRLFSDRVFAFLVQRAQIEASVHDFGPVADPAPAESRSRSRKA</sequence>
<dbReference type="EMBL" id="FOPU01000092">
    <property type="protein sequence ID" value="SFI13022.1"/>
    <property type="molecule type" value="Genomic_DNA"/>
</dbReference>
<evidence type="ECO:0000256" key="1">
    <source>
        <dbReference type="ARBA" id="ARBA00023015"/>
    </source>
</evidence>
<keyword evidence="5" id="KW-1185">Reference proteome</keyword>
<dbReference type="SUPFAM" id="SSF48008">
    <property type="entry name" value="GntR ligand-binding domain-like"/>
    <property type="match status" value="1"/>
</dbReference>
<dbReference type="Gene3D" id="1.20.120.530">
    <property type="entry name" value="GntR ligand-binding domain-like"/>
    <property type="match status" value="1"/>
</dbReference>
<accession>A0A1I3FPI7</accession>
<organism evidence="4 5">
    <name type="scientific">Paracoccus aminovorans</name>
    <dbReference type="NCBI Taxonomy" id="34004"/>
    <lineage>
        <taxon>Bacteria</taxon>
        <taxon>Pseudomonadati</taxon>
        <taxon>Pseudomonadota</taxon>
        <taxon>Alphaproteobacteria</taxon>
        <taxon>Rhodobacterales</taxon>
        <taxon>Paracoccaceae</taxon>
        <taxon>Paracoccus</taxon>
    </lineage>
</organism>
<keyword evidence="1" id="KW-0805">Transcription regulation</keyword>
<evidence type="ECO:0000313" key="4">
    <source>
        <dbReference type="EMBL" id="SFI13022.1"/>
    </source>
</evidence>
<dbReference type="RefSeq" id="WP_074971324.1">
    <property type="nucleotide sequence ID" value="NZ_CBCRYP010000112.1"/>
</dbReference>
<keyword evidence="2" id="KW-0238">DNA-binding</keyword>
<name>A0A1I3FPI7_9RHOB</name>
<dbReference type="InterPro" id="IPR008920">
    <property type="entry name" value="TF_FadR/GntR_C"/>
</dbReference>
<gene>
    <name evidence="4" type="ORF">SAMN04488021_1922</name>
</gene>
<proteinExistence type="predicted"/>
<dbReference type="GO" id="GO:0003677">
    <property type="term" value="F:DNA binding"/>
    <property type="evidence" value="ECO:0007669"/>
    <property type="project" value="UniProtKB-KW"/>
</dbReference>
<keyword evidence="3" id="KW-0804">Transcription</keyword>
<dbReference type="AlphaFoldDB" id="A0A1I3FPI7"/>
<reference evidence="4 5" key="1">
    <citation type="submission" date="2016-10" db="EMBL/GenBank/DDBJ databases">
        <authorList>
            <person name="de Groot N.N."/>
        </authorList>
    </citation>
    <scope>NUCLEOTIDE SEQUENCE [LARGE SCALE GENOMIC DNA]</scope>
    <source>
        <strain evidence="4 5">DSM 8537</strain>
    </source>
</reference>
<dbReference type="Proteomes" id="UP000183635">
    <property type="component" value="Unassembled WGS sequence"/>
</dbReference>
<evidence type="ECO:0000256" key="2">
    <source>
        <dbReference type="ARBA" id="ARBA00023125"/>
    </source>
</evidence>